<keyword evidence="2" id="KW-1185">Reference proteome</keyword>
<dbReference type="AlphaFoldDB" id="K0JV38"/>
<reference evidence="1 2" key="1">
    <citation type="journal article" date="2012" name="BMC Genomics">
        <title>Complete genome sequence of Saccharothrix espanaensis DSM 44229T and comparison to the other completely sequenced Pseudonocardiaceae.</title>
        <authorList>
            <person name="Strobel T."/>
            <person name="Al-Dilaimi A."/>
            <person name="Blom J."/>
            <person name="Gessner A."/>
            <person name="Kalinowski J."/>
            <person name="Luzhetska M."/>
            <person name="Puhler A."/>
            <person name="Szczepanowski R."/>
            <person name="Bechthold A."/>
            <person name="Ruckert C."/>
        </authorList>
    </citation>
    <scope>NUCLEOTIDE SEQUENCE [LARGE SCALE GENOMIC DNA]</scope>
    <source>
        <strain evidence="2">ATCC 51144 / DSM 44229 / JCM 9112 / NBRC 15066 / NRRL 15764</strain>
    </source>
</reference>
<accession>K0JV38</accession>
<dbReference type="PATRIC" id="fig|1179773.3.peg.1290"/>
<sequence>MCAVERILSPGELLDARHEVVPFHGRVRESAAVARWRDGAAPAALLLLHGPSGVGKTRLADRFADDVVRVVDDADLVPWRELVRLLGEPVGRARVLLVARRAGWWWSALRQRAGDLDYAATELALTPCPEEHAASFASACAHFADFLGRPRPEVPTPAAGTFHDLHLAALAAVHGSSADDPVELVRWLSDTDPAAPATRRLAEDVLAVTLLDDRIEPERTPDALETLLRAAERWPHALRRAERLFAADPGLVALVGAAPLTVLAERPEPARAVARQVFDDPRFHGDALPAVLTRTLLHDHARSARKPELAELHGTLGARAALAALREEALEAARTEVALYRELVQDDPGEYRSALADAVGDLGLRLIAVGRDGAALAASEEAVALCREVAADDQECTPQLAAALDRLALGRAALCRRDAALAAVSRAALLYQELHRRNPALFRLDFAKVTHHLAVRLFEVDRQVEAGDAARWAVLRWRQVADADPRYEAEFARTLTSVAALLSAFGLPDDAASAARESITVLRRLASANPRDFEPELAAALAHLGAVLHRSGRRVDALAASREAVGLWRAVGGAGLAAALGEQVDLLAGPERVAAAAEAVELLRPLAIRSPLEHQVDFAVARSRLARLLFDVDPVGALRIAREELAERRRVPRQVLVSGGGKLAVAWRGLSDALARARHGEPALAFAERVADLWRDLVGRHRGASVGYPVAVHRTAELLRANGNPEALSRARRAVLAWRLTRTPDELAAEFRYADALSLYARLCAQAGEELDRALPAAHRAVLVLRDGRAAPDRLARAVEVVDAVVRAHDDPQAARARTRAAPRP</sequence>
<dbReference type="KEGG" id="sesp:BN6_12830"/>
<name>K0JV38_SACES</name>
<evidence type="ECO:0000313" key="2">
    <source>
        <dbReference type="Proteomes" id="UP000006281"/>
    </source>
</evidence>
<dbReference type="EMBL" id="HE804045">
    <property type="protein sequence ID" value="CCH28609.1"/>
    <property type="molecule type" value="Genomic_DNA"/>
</dbReference>
<protein>
    <recommendedName>
        <fullName evidence="3">Orc1-like AAA ATPase domain-containing protein</fullName>
    </recommendedName>
</protein>
<dbReference type="BioCyc" id="SESP1179773:BN6_RS06310-MONOMER"/>
<dbReference type="HOGENOM" id="CLU_343181_0_0_11"/>
<dbReference type="InterPro" id="IPR011990">
    <property type="entry name" value="TPR-like_helical_dom_sf"/>
</dbReference>
<dbReference type="STRING" id="1179773.BN6_12830"/>
<gene>
    <name evidence="1" type="ordered locus">BN6_12830</name>
</gene>
<dbReference type="Gene3D" id="1.25.40.10">
    <property type="entry name" value="Tetratricopeptide repeat domain"/>
    <property type="match status" value="2"/>
</dbReference>
<evidence type="ECO:0008006" key="3">
    <source>
        <dbReference type="Google" id="ProtNLM"/>
    </source>
</evidence>
<dbReference type="Proteomes" id="UP000006281">
    <property type="component" value="Chromosome"/>
</dbReference>
<dbReference type="SUPFAM" id="SSF48452">
    <property type="entry name" value="TPR-like"/>
    <property type="match status" value="1"/>
</dbReference>
<dbReference type="eggNOG" id="COG0470">
    <property type="taxonomic scope" value="Bacteria"/>
</dbReference>
<organism evidence="1 2">
    <name type="scientific">Saccharothrix espanaensis (strain ATCC 51144 / DSM 44229 / JCM 9112 / NBRC 15066 / NRRL 15764)</name>
    <dbReference type="NCBI Taxonomy" id="1179773"/>
    <lineage>
        <taxon>Bacteria</taxon>
        <taxon>Bacillati</taxon>
        <taxon>Actinomycetota</taxon>
        <taxon>Actinomycetes</taxon>
        <taxon>Pseudonocardiales</taxon>
        <taxon>Pseudonocardiaceae</taxon>
        <taxon>Saccharothrix</taxon>
    </lineage>
</organism>
<proteinExistence type="predicted"/>
<evidence type="ECO:0000313" key="1">
    <source>
        <dbReference type="EMBL" id="CCH28609.1"/>
    </source>
</evidence>